<name>A0AAJ0C5U5_9PEZI</name>
<accession>A0AAJ0C5U5</accession>
<reference evidence="2" key="1">
    <citation type="submission" date="2023-06" db="EMBL/GenBank/DDBJ databases">
        <title>Genome-scale phylogeny and comparative genomics of the fungal order Sordariales.</title>
        <authorList>
            <consortium name="Lawrence Berkeley National Laboratory"/>
            <person name="Hensen N."/>
            <person name="Bonometti L."/>
            <person name="Westerberg I."/>
            <person name="Brannstrom I.O."/>
            <person name="Guillou S."/>
            <person name="Cros-Aarteil S."/>
            <person name="Calhoun S."/>
            <person name="Haridas S."/>
            <person name="Kuo A."/>
            <person name="Mondo S."/>
            <person name="Pangilinan J."/>
            <person name="Riley R."/>
            <person name="Labutti K."/>
            <person name="Andreopoulos B."/>
            <person name="Lipzen A."/>
            <person name="Chen C."/>
            <person name="Yanf M."/>
            <person name="Daum C."/>
            <person name="Ng V."/>
            <person name="Clum A."/>
            <person name="Steindorff A."/>
            <person name="Ohm R."/>
            <person name="Martin F."/>
            <person name="Silar P."/>
            <person name="Natvig D."/>
            <person name="Lalanne C."/>
            <person name="Gautier V."/>
            <person name="Ament-Velasquez S.L."/>
            <person name="Kruys A."/>
            <person name="Hutchinson M.I."/>
            <person name="Powell A.J."/>
            <person name="Barry K."/>
            <person name="Miller A.N."/>
            <person name="Grigoriev I.V."/>
            <person name="Debuchy R."/>
            <person name="Gladieux P."/>
            <person name="Thoren M.H."/>
            <person name="Johannesson H."/>
        </authorList>
    </citation>
    <scope>NUCLEOTIDE SEQUENCE</scope>
    <source>
        <strain evidence="2">8032-3</strain>
    </source>
</reference>
<feature type="chain" id="PRO_5042537967" evidence="1">
    <location>
        <begin position="19"/>
        <end position="242"/>
    </location>
</feature>
<protein>
    <submittedName>
        <fullName evidence="2">Pheromone protein 1 protein</fullName>
    </submittedName>
</protein>
<evidence type="ECO:0000256" key="1">
    <source>
        <dbReference type="SAM" id="SignalP"/>
    </source>
</evidence>
<evidence type="ECO:0000313" key="3">
    <source>
        <dbReference type="Proteomes" id="UP001244011"/>
    </source>
</evidence>
<dbReference type="AlphaFoldDB" id="A0AAJ0C5U5"/>
<comment type="caution">
    <text evidence="2">The sequence shown here is derived from an EMBL/GenBank/DDBJ whole genome shotgun (WGS) entry which is preliminary data.</text>
</comment>
<dbReference type="EMBL" id="MU839001">
    <property type="protein sequence ID" value="KAK1770012.1"/>
    <property type="molecule type" value="Genomic_DNA"/>
</dbReference>
<keyword evidence="3" id="KW-1185">Reference proteome</keyword>
<organism evidence="2 3">
    <name type="scientific">Phialemonium atrogriseum</name>
    <dbReference type="NCBI Taxonomy" id="1093897"/>
    <lineage>
        <taxon>Eukaryota</taxon>
        <taxon>Fungi</taxon>
        <taxon>Dikarya</taxon>
        <taxon>Ascomycota</taxon>
        <taxon>Pezizomycotina</taxon>
        <taxon>Sordariomycetes</taxon>
        <taxon>Sordariomycetidae</taxon>
        <taxon>Cephalothecales</taxon>
        <taxon>Cephalothecaceae</taxon>
        <taxon>Phialemonium</taxon>
    </lineage>
</organism>
<dbReference type="RefSeq" id="XP_060286225.1">
    <property type="nucleotide sequence ID" value="XM_060425926.1"/>
</dbReference>
<feature type="signal peptide" evidence="1">
    <location>
        <begin position="1"/>
        <end position="18"/>
    </location>
</feature>
<dbReference type="Proteomes" id="UP001244011">
    <property type="component" value="Unassembled WGS sequence"/>
</dbReference>
<proteinExistence type="predicted"/>
<evidence type="ECO:0000313" key="2">
    <source>
        <dbReference type="EMBL" id="KAK1770012.1"/>
    </source>
</evidence>
<dbReference type="GeneID" id="85309113"/>
<gene>
    <name evidence="2" type="ORF">QBC33DRAFT_512682</name>
</gene>
<keyword evidence="1" id="KW-0732">Signal</keyword>
<sequence>MKFSIPLAIFVVAASVEAAAIANPEPEPWCLIKGQSCWKPKRSAEAEPWCLIKGQSCWKVKRAAEAFAEALRPTEGTVHAREAEISNQPGNAAFMAKRQVDELALVLAAASEDPEGFYSALGLSDGFPADTATGAEKREPVDHEADKRWCLIKGQSCWKAKRAAEAVVSAIETVHDPRSTPFDPLARSKREAEPWCLIKGQSCWKRDASAEAACNAPNGACTKAKRDLHAIYNVARSILDEE</sequence>